<dbReference type="PANTHER" id="PTHR32246">
    <property type="entry name" value="INGRESSION PROTEIN FIC1"/>
    <property type="match status" value="1"/>
</dbReference>
<comment type="caution">
    <text evidence="4">The sequence shown here is derived from an EMBL/GenBank/DDBJ whole genome shotgun (WGS) entry which is preliminary data.</text>
</comment>
<dbReference type="InterPro" id="IPR035892">
    <property type="entry name" value="C2_domain_sf"/>
</dbReference>
<dbReference type="InParanoid" id="A0A1Q3D3D9"/>
<feature type="transmembrane region" description="Helical" evidence="2">
    <location>
        <begin position="226"/>
        <end position="246"/>
    </location>
</feature>
<feature type="compositionally biased region" description="Pro residues" evidence="1">
    <location>
        <begin position="169"/>
        <end position="180"/>
    </location>
</feature>
<evidence type="ECO:0000313" key="5">
    <source>
        <dbReference type="Proteomes" id="UP000187406"/>
    </source>
</evidence>
<evidence type="ECO:0000313" key="4">
    <source>
        <dbReference type="EMBL" id="GAV86979.1"/>
    </source>
</evidence>
<dbReference type="SMART" id="SM00239">
    <property type="entry name" value="C2"/>
    <property type="match status" value="1"/>
</dbReference>
<reference evidence="5" key="1">
    <citation type="submission" date="2016-04" db="EMBL/GenBank/DDBJ databases">
        <title>Cephalotus genome sequencing.</title>
        <authorList>
            <person name="Fukushima K."/>
            <person name="Hasebe M."/>
            <person name="Fang X."/>
        </authorList>
    </citation>
    <scope>NUCLEOTIDE SEQUENCE [LARGE SCALE GENOMIC DNA]</scope>
    <source>
        <strain evidence="5">cv. St1</strain>
    </source>
</reference>
<keyword evidence="2" id="KW-0812">Transmembrane</keyword>
<dbReference type="AlphaFoldDB" id="A0A1Q3D3D9"/>
<gene>
    <name evidence="4" type="ORF">CFOL_v3_30405</name>
</gene>
<proteinExistence type="predicted"/>
<sequence>MEYRPLYITVISAQDLKDVNLFSKMDVYVVVSIDGDSRTQQKTPVDKDAGTNPKWNHTFTFTIQEATASQQTLVFLLKSDRNLGDRVIGEVHVPIKELLNDMNNNNNHKNVSYSVRLPNGKAKGSLDFSFKFGDKYTLGNNNPAFAQKGDEPVMAYPPQTGYAGSSSAYPPPPPPHAMYPPPPPPGNGYYPAYPPPPAAAPYGGYGGGYQPYGYVQQPQKPKKNKMGGMAGMGLGLGAGLLGGLLVGEVISDVADDAAFDCGGMDDGGFDF</sequence>
<evidence type="ECO:0000259" key="3">
    <source>
        <dbReference type="PROSITE" id="PS50004"/>
    </source>
</evidence>
<accession>A0A1Q3D3D9</accession>
<keyword evidence="2" id="KW-0472">Membrane</keyword>
<dbReference type="PROSITE" id="PS50004">
    <property type="entry name" value="C2"/>
    <property type="match status" value="1"/>
</dbReference>
<evidence type="ECO:0000256" key="1">
    <source>
        <dbReference type="SAM" id="MobiDB-lite"/>
    </source>
</evidence>
<keyword evidence="5" id="KW-1185">Reference proteome</keyword>
<dbReference type="Gene3D" id="2.60.40.150">
    <property type="entry name" value="C2 domain"/>
    <property type="match status" value="1"/>
</dbReference>
<protein>
    <submittedName>
        <fullName evidence="4">C2 domain-containing protein</fullName>
    </submittedName>
</protein>
<dbReference type="InterPro" id="IPR000008">
    <property type="entry name" value="C2_dom"/>
</dbReference>
<name>A0A1Q3D3D9_CEPFO</name>
<dbReference type="Pfam" id="PF00168">
    <property type="entry name" value="C2"/>
    <property type="match status" value="1"/>
</dbReference>
<dbReference type="SUPFAM" id="SSF49562">
    <property type="entry name" value="C2 domain (Calcium/lipid-binding domain, CaLB)"/>
    <property type="match status" value="1"/>
</dbReference>
<feature type="region of interest" description="Disordered" evidence="1">
    <location>
        <begin position="158"/>
        <end position="180"/>
    </location>
</feature>
<dbReference type="PANTHER" id="PTHR32246:SF158">
    <property type="entry name" value="C2 DOMAIN-CONTAINING PROTEIN"/>
    <property type="match status" value="1"/>
</dbReference>
<feature type="domain" description="C2" evidence="3">
    <location>
        <begin position="1"/>
        <end position="108"/>
    </location>
</feature>
<dbReference type="Proteomes" id="UP000187406">
    <property type="component" value="Unassembled WGS sequence"/>
</dbReference>
<evidence type="ECO:0000256" key="2">
    <source>
        <dbReference type="SAM" id="Phobius"/>
    </source>
</evidence>
<keyword evidence="2" id="KW-1133">Transmembrane helix</keyword>
<dbReference type="GO" id="GO:0006952">
    <property type="term" value="P:defense response"/>
    <property type="evidence" value="ECO:0007669"/>
    <property type="project" value="InterPro"/>
</dbReference>
<dbReference type="EMBL" id="BDDD01004118">
    <property type="protein sequence ID" value="GAV86979.1"/>
    <property type="molecule type" value="Genomic_DNA"/>
</dbReference>
<dbReference type="STRING" id="3775.A0A1Q3D3D9"/>
<organism evidence="4 5">
    <name type="scientific">Cephalotus follicularis</name>
    <name type="common">Albany pitcher plant</name>
    <dbReference type="NCBI Taxonomy" id="3775"/>
    <lineage>
        <taxon>Eukaryota</taxon>
        <taxon>Viridiplantae</taxon>
        <taxon>Streptophyta</taxon>
        <taxon>Embryophyta</taxon>
        <taxon>Tracheophyta</taxon>
        <taxon>Spermatophyta</taxon>
        <taxon>Magnoliopsida</taxon>
        <taxon>eudicotyledons</taxon>
        <taxon>Gunneridae</taxon>
        <taxon>Pentapetalae</taxon>
        <taxon>rosids</taxon>
        <taxon>fabids</taxon>
        <taxon>Oxalidales</taxon>
        <taxon>Cephalotaceae</taxon>
        <taxon>Cephalotus</taxon>
    </lineage>
</organism>
<dbReference type="InterPro" id="IPR044750">
    <property type="entry name" value="C2_SRC2/BAP"/>
</dbReference>
<dbReference type="OrthoDB" id="270970at2759"/>
<dbReference type="FunCoup" id="A0A1Q3D3D9">
    <property type="interactions" value="397"/>
</dbReference>
<dbReference type="CDD" id="cd04051">
    <property type="entry name" value="C2_SRC2_like"/>
    <property type="match status" value="1"/>
</dbReference>